<proteinExistence type="predicted"/>
<dbReference type="Proteomes" id="UP000179840">
    <property type="component" value="Unassembled WGS sequence"/>
</dbReference>
<comment type="caution">
    <text evidence="3">The sequence shown here is derived from an EMBL/GenBank/DDBJ whole genome shotgun (WGS) entry which is preliminary data.</text>
</comment>
<dbReference type="AlphaFoldDB" id="A0A1S1UAZ2"/>
<sequence>MQAIIAVWIAVVALLACAPVQAATYANTSFAYSWIDASNHAKLGYNTTPYRFNGSAGCGTSPPVLDDTLSDPLPIGFSFMYSGVAFTTLRVMTNGRVQFNNNVTCGYGSPVQTLPYPDSSLNYTMRIYGNDLDPTSKLEVPTYNTACASRLTCYVSYATIGTAPYRSFVVTWNNVPEWTTGTSTTGSYSLQLILQENGEFIYQYGTAVAGPSAKLGQIGWQADSNDYDTPQTGFPVTNSAIKFYIPRPVLEYRMEQPSWNNTPAQVSDTSGNGRDGTVLGGAQTIAAGRVCRAASFPLNTSAAAIAAVDSGLSVPGSMGGAGTITFWYKANTAWSGSGTRDAQLLDATQMNNEWFFLVRRSTGALRFVVTDSLGNVRVVETAANSVPAGTWKHIAVSWSFNALAASNSDRLRIYVDGVLQKESAFTTAAVVSPRIGSLFIGDNRSAITGQNGSGNSTDGAIDELRAYNYEGGLALVQRDQNLSQAGCLSHYAVTNTGSGLTCQQSTLTVTAHDVNHNNIVMPNNTTQILLTTSNGIGDWALIAGYGVLSNGTLNDGVATYLFNGEYQAVFGLSSGTAATVSVNVTDGQFTEQEDQSLVIKACAVARFNACEASSPRCTPSTSSISYARLNTKLADTAFKLDLVKLKTDASLETSFNGKATVDLLANTATGVALGANNCPASQTAVIPLGLVTFAGGYSSANVSIPASALSAVAPRYSAYRDVRVRVTCTAAECGSANVGCSTDSFAVRPQQFTLSSNMSNSSLSGTPSLAAGAQFTLGATAVAGYNGTPLVDNSVAGQKITGFVSVTDYTDRLASASNASPFPLGQAVLASGLASNSGVTYGDVGTFRMLPEAVLDNAYTSVDQPGDCVIGSSSNTAVNGKFGCNIANQAQSPEPVFGRFFPDHYALTGALTAACGDFTYMGQRELGVVLGATALSKGNQILARYGSAYPGRASVSVGAGNAGAALSIGRLAPALPAFVWNQGRSGRSYTTDGGAYAAGSTQVVVAGSGGLSAGELIKFGGDGAIYTVQAGTAGAGSITLAAPGLQQAIPSGATGITVLHSFDRLASGQDGPYDDFSLVVGISDSDGALISSVNGLAVAPAASVAIGDTRLRHGRLRINNMYGSEQRALLVPLVAQYWNGSAYAANTLDNCTALLRKTFVLKDYLNLTDVQLPAASTLPLDSGLLQQGGGSVLMAKPAAPVKKKATLTLQSLIPYLPGQARETIGAFKSEPLFFMREIY</sequence>
<evidence type="ECO:0000256" key="1">
    <source>
        <dbReference type="SAM" id="SignalP"/>
    </source>
</evidence>
<dbReference type="SUPFAM" id="SSF49899">
    <property type="entry name" value="Concanavalin A-like lectins/glucanases"/>
    <property type="match status" value="1"/>
</dbReference>
<evidence type="ECO:0000313" key="3">
    <source>
        <dbReference type="EMBL" id="OHV97597.1"/>
    </source>
</evidence>
<feature type="signal peptide" evidence="1">
    <location>
        <begin position="1"/>
        <end position="22"/>
    </location>
</feature>
<evidence type="ECO:0000313" key="4">
    <source>
        <dbReference type="Proteomes" id="UP000179840"/>
    </source>
</evidence>
<evidence type="ECO:0000259" key="2">
    <source>
        <dbReference type="Pfam" id="PF20419"/>
    </source>
</evidence>
<keyword evidence="1" id="KW-0732">Signal</keyword>
<dbReference type="InterPro" id="IPR046524">
    <property type="entry name" value="DUF6701"/>
</dbReference>
<feature type="domain" description="DUF6701" evidence="2">
    <location>
        <begin position="734"/>
        <end position="970"/>
    </location>
</feature>
<accession>A0A1S1UAZ2</accession>
<dbReference type="Pfam" id="PF13385">
    <property type="entry name" value="Laminin_G_3"/>
    <property type="match status" value="1"/>
</dbReference>
<feature type="domain" description="DUF6701" evidence="2">
    <location>
        <begin position="1052"/>
        <end position="1209"/>
    </location>
</feature>
<organism evidence="3 4">
    <name type="scientific">Janthinobacterium lividum</name>
    <dbReference type="NCBI Taxonomy" id="29581"/>
    <lineage>
        <taxon>Bacteria</taxon>
        <taxon>Pseudomonadati</taxon>
        <taxon>Pseudomonadota</taxon>
        <taxon>Betaproteobacteria</taxon>
        <taxon>Burkholderiales</taxon>
        <taxon>Oxalobacteraceae</taxon>
        <taxon>Janthinobacterium</taxon>
    </lineage>
</organism>
<dbReference type="Gene3D" id="2.60.120.200">
    <property type="match status" value="1"/>
</dbReference>
<dbReference type="InterPro" id="IPR013320">
    <property type="entry name" value="ConA-like_dom_sf"/>
</dbReference>
<dbReference type="Pfam" id="PF20419">
    <property type="entry name" value="DUF6701"/>
    <property type="match status" value="2"/>
</dbReference>
<feature type="chain" id="PRO_5010334917" description="DUF6701 domain-containing protein" evidence="1">
    <location>
        <begin position="23"/>
        <end position="1239"/>
    </location>
</feature>
<protein>
    <recommendedName>
        <fullName evidence="2">DUF6701 domain-containing protein</fullName>
    </recommendedName>
</protein>
<name>A0A1S1UAZ2_9BURK</name>
<reference evidence="3 4" key="1">
    <citation type="submission" date="2015-06" db="EMBL/GenBank/DDBJ databases">
        <title>Draft genome sequencing of a biphenyl-degrading bacterium, Janthinobacterium lividum MEG1.</title>
        <authorList>
            <person name="Shimodaira J."/>
            <person name="Hatta T."/>
        </authorList>
    </citation>
    <scope>NUCLEOTIDE SEQUENCE [LARGE SCALE GENOMIC DNA]</scope>
    <source>
        <strain evidence="3 4">MEG1</strain>
    </source>
</reference>
<gene>
    <name evidence="3" type="ORF">AKG95_10455</name>
</gene>
<dbReference type="RefSeq" id="WP_071076750.1">
    <property type="nucleotide sequence ID" value="NZ_LFKP01000005.1"/>
</dbReference>
<dbReference type="EMBL" id="LFKP01000005">
    <property type="protein sequence ID" value="OHV97597.1"/>
    <property type="molecule type" value="Genomic_DNA"/>
</dbReference>